<organism evidence="1 2">
    <name type="scientific">Trichonephila clavata</name>
    <name type="common">Joro spider</name>
    <name type="synonym">Nephila clavata</name>
    <dbReference type="NCBI Taxonomy" id="2740835"/>
    <lineage>
        <taxon>Eukaryota</taxon>
        <taxon>Metazoa</taxon>
        <taxon>Ecdysozoa</taxon>
        <taxon>Arthropoda</taxon>
        <taxon>Chelicerata</taxon>
        <taxon>Arachnida</taxon>
        <taxon>Araneae</taxon>
        <taxon>Araneomorphae</taxon>
        <taxon>Entelegynae</taxon>
        <taxon>Araneoidea</taxon>
        <taxon>Nephilidae</taxon>
        <taxon>Trichonephila</taxon>
    </lineage>
</organism>
<name>A0A8X6IPQ3_TRICU</name>
<dbReference type="EMBL" id="BMAO01034735">
    <property type="protein sequence ID" value="GFQ98567.1"/>
    <property type="molecule type" value="Genomic_DNA"/>
</dbReference>
<comment type="caution">
    <text evidence="1">The sequence shown here is derived from an EMBL/GenBank/DDBJ whole genome shotgun (WGS) entry which is preliminary data.</text>
</comment>
<protein>
    <submittedName>
        <fullName evidence="1">Uncharacterized protein</fullName>
    </submittedName>
</protein>
<gene>
    <name evidence="1" type="ORF">TNCT_728611</name>
</gene>
<evidence type="ECO:0000313" key="2">
    <source>
        <dbReference type="Proteomes" id="UP000887116"/>
    </source>
</evidence>
<proteinExistence type="predicted"/>
<keyword evidence="2" id="KW-1185">Reference proteome</keyword>
<evidence type="ECO:0000313" key="1">
    <source>
        <dbReference type="EMBL" id="GFQ98567.1"/>
    </source>
</evidence>
<dbReference type="Proteomes" id="UP000887116">
    <property type="component" value="Unassembled WGS sequence"/>
</dbReference>
<accession>A0A8X6IPQ3</accession>
<dbReference type="AlphaFoldDB" id="A0A8X6IPQ3"/>
<sequence>MKVESISQAQEMQSANARISLFSSNSARKPRLSFRYMQQCLSPMTTVGALSKFLDKTLLEQMHSTAHSCIQNALLGTMKIPP</sequence>
<reference evidence="1" key="1">
    <citation type="submission" date="2020-07" db="EMBL/GenBank/DDBJ databases">
        <title>Multicomponent nature underlies the extraordinary mechanical properties of spider dragline silk.</title>
        <authorList>
            <person name="Kono N."/>
            <person name="Nakamura H."/>
            <person name="Mori M."/>
            <person name="Yoshida Y."/>
            <person name="Ohtoshi R."/>
            <person name="Malay A.D."/>
            <person name="Moran D.A.P."/>
            <person name="Tomita M."/>
            <person name="Numata K."/>
            <person name="Arakawa K."/>
        </authorList>
    </citation>
    <scope>NUCLEOTIDE SEQUENCE</scope>
</reference>